<evidence type="ECO:0000313" key="1">
    <source>
        <dbReference type="Proteomes" id="UP000694850"/>
    </source>
</evidence>
<protein>
    <submittedName>
        <fullName evidence="2">T-cell antigen CD7</fullName>
    </submittedName>
</protein>
<accession>A0AC54ZGG7</accession>
<name>A0AC54ZGG7_ORYAF</name>
<evidence type="ECO:0000313" key="2">
    <source>
        <dbReference type="RefSeq" id="XP_042639501.1"/>
    </source>
</evidence>
<proteinExistence type="predicted"/>
<organism evidence="1 2">
    <name type="scientific">Orycteropus afer afer</name>
    <dbReference type="NCBI Taxonomy" id="1230840"/>
    <lineage>
        <taxon>Eukaryota</taxon>
        <taxon>Metazoa</taxon>
        <taxon>Chordata</taxon>
        <taxon>Craniata</taxon>
        <taxon>Vertebrata</taxon>
        <taxon>Euteleostomi</taxon>
        <taxon>Mammalia</taxon>
        <taxon>Eutheria</taxon>
        <taxon>Afrotheria</taxon>
        <taxon>Tubulidentata</taxon>
        <taxon>Orycteropodidae</taxon>
        <taxon>Orycteropus</taxon>
    </lineage>
</organism>
<gene>
    <name evidence="2" type="primary">CD7</name>
</gene>
<sequence>MASQRPGFPLLLALTLALPVSLAAQEVHQSPRYVIAPEGGSVNIACSSNSSLKGVFLIRDWPTADDAKVIHYSEGKVPTVDELFRMRVNFSGSQQNLTITVHHLQPTDTGIYTCQAVLDDIVSGSGTLVLVTGRRAESHQKDRWRAFSLFVALAVGCFLAGLGLGVVCALRRTQIKKLCSRRNQSTAIVVYEDMSCSRHNTLSVPNHYH</sequence>
<keyword evidence="1" id="KW-1185">Reference proteome</keyword>
<dbReference type="RefSeq" id="XP_042639501.1">
    <property type="nucleotide sequence ID" value="XM_042783567.1"/>
</dbReference>
<reference evidence="2" key="1">
    <citation type="submission" date="2025-08" db="UniProtKB">
        <authorList>
            <consortium name="RefSeq"/>
        </authorList>
    </citation>
    <scope>IDENTIFICATION</scope>
</reference>
<dbReference type="Proteomes" id="UP000694850">
    <property type="component" value="Unplaced"/>
</dbReference>